<dbReference type="Proteomes" id="UP000027602">
    <property type="component" value="Chromosome"/>
</dbReference>
<protein>
    <submittedName>
        <fullName evidence="3">Putative secreted protein</fullName>
    </submittedName>
</protein>
<dbReference type="STRING" id="796606.BMMGA3_09245"/>
<dbReference type="RefSeq" id="WP_004434511.1">
    <property type="nucleotide sequence ID" value="NZ_ADWW01000002.1"/>
</dbReference>
<accession>I3E921</accession>
<name>I3E921_BACMM</name>
<evidence type="ECO:0000256" key="1">
    <source>
        <dbReference type="SAM" id="MobiDB-lite"/>
    </source>
</evidence>
<dbReference type="HOGENOM" id="CLU_151195_0_0_9"/>
<feature type="signal peptide" evidence="2">
    <location>
        <begin position="1"/>
        <end position="19"/>
    </location>
</feature>
<feature type="compositionally biased region" description="Low complexity" evidence="1">
    <location>
        <begin position="24"/>
        <end position="54"/>
    </location>
</feature>
<evidence type="ECO:0000256" key="2">
    <source>
        <dbReference type="SAM" id="SignalP"/>
    </source>
</evidence>
<dbReference type="eggNOG" id="COG2822">
    <property type="taxonomic scope" value="Bacteria"/>
</dbReference>
<evidence type="ECO:0000313" key="3">
    <source>
        <dbReference type="EMBL" id="AIE60249.1"/>
    </source>
</evidence>
<dbReference type="PROSITE" id="PS51257">
    <property type="entry name" value="PROKAR_LIPOPROTEIN"/>
    <property type="match status" value="1"/>
</dbReference>
<gene>
    <name evidence="3" type="ORF">BMMGA3_09245</name>
</gene>
<sequence>MKIVNTIAAFALASTLALAGCSSANQSASSDSTTTDKATNQSNNTQSSSKEQTNATNVKAGVSKMLTTAEELKQAINAGDEEKVKETGPKLEEIWKTFEDGVKPRYPELYEKLEKSLNPEVAGSQVSPLDKQTLGKLNDQLIQTLHELEKKAN</sequence>
<reference evidence="3 4" key="1">
    <citation type="journal article" date="2015" name="BMC Genomics">
        <title>Transcriptome analysis of thermophilic methylotrophic Bacillus methanolicus MGA3 using RNA-sequencing provides detailed insights into its previously uncharted transcriptional landscape.</title>
        <authorList>
            <person name="Irla M."/>
            <person name="Neshat A."/>
            <person name="Brautaset T."/>
            <person name="Ruckert C."/>
            <person name="Kalinowski J."/>
            <person name="Wendisch V.F."/>
        </authorList>
    </citation>
    <scope>NUCLEOTIDE SEQUENCE [LARGE SCALE GENOMIC DNA]</scope>
    <source>
        <strain evidence="4">MGA3 / ATCC 53907</strain>
    </source>
</reference>
<organism evidence="3 4">
    <name type="scientific">Bacillus methanolicus (strain MGA3 / ATCC 53907)</name>
    <dbReference type="NCBI Taxonomy" id="796606"/>
    <lineage>
        <taxon>Bacteria</taxon>
        <taxon>Bacillati</taxon>
        <taxon>Bacillota</taxon>
        <taxon>Bacilli</taxon>
        <taxon>Bacillales</taxon>
        <taxon>Bacillaceae</taxon>
        <taxon>Bacillus</taxon>
    </lineage>
</organism>
<dbReference type="EMBL" id="CP007739">
    <property type="protein sequence ID" value="AIE60249.1"/>
    <property type="molecule type" value="Genomic_DNA"/>
</dbReference>
<dbReference type="AlphaFoldDB" id="I3E921"/>
<dbReference type="OrthoDB" id="1885681at2"/>
<keyword evidence="4" id="KW-1185">Reference proteome</keyword>
<feature type="region of interest" description="Disordered" evidence="1">
    <location>
        <begin position="24"/>
        <end position="58"/>
    </location>
</feature>
<dbReference type="KEGG" id="bmet:BMMGA3_09245"/>
<feature type="chain" id="PRO_5038587754" evidence="2">
    <location>
        <begin position="20"/>
        <end position="153"/>
    </location>
</feature>
<proteinExistence type="predicted"/>
<evidence type="ECO:0000313" key="4">
    <source>
        <dbReference type="Proteomes" id="UP000027602"/>
    </source>
</evidence>
<keyword evidence="2" id="KW-0732">Signal</keyword>